<feature type="region of interest" description="Disordered" evidence="1">
    <location>
        <begin position="37"/>
        <end position="94"/>
    </location>
</feature>
<comment type="caution">
    <text evidence="2">The sequence shown here is derived from an EMBL/GenBank/DDBJ whole genome shotgun (WGS) entry which is preliminary data.</text>
</comment>
<dbReference type="EMBL" id="BNEC01000005">
    <property type="protein sequence ID" value="GHI69323.1"/>
    <property type="molecule type" value="Genomic_DNA"/>
</dbReference>
<evidence type="ECO:0000313" key="2">
    <source>
        <dbReference type="EMBL" id="GHI69323.1"/>
    </source>
</evidence>
<evidence type="ECO:0000256" key="1">
    <source>
        <dbReference type="SAM" id="MobiDB-lite"/>
    </source>
</evidence>
<sequence>MARLSAAVHVQHPTTREWMVLEPGEEPAPELAAEITNPGAWESGVLPEPEDQAEDEGPPPFGFASEESVEPEPDPDADPESSPTPQRRRKTATT</sequence>
<dbReference type="RefSeq" id="WP_189747232.1">
    <property type="nucleotide sequence ID" value="NZ_BMRL01000025.1"/>
</dbReference>
<protein>
    <submittedName>
        <fullName evidence="2">Uncharacterized protein</fullName>
    </submittedName>
</protein>
<dbReference type="Proteomes" id="UP000613974">
    <property type="component" value="Unassembled WGS sequence"/>
</dbReference>
<dbReference type="GeneID" id="95587612"/>
<keyword evidence="3" id="KW-1185">Reference proteome</keyword>
<feature type="compositionally biased region" description="Acidic residues" evidence="1">
    <location>
        <begin position="67"/>
        <end position="79"/>
    </location>
</feature>
<accession>A0ABQ3SMF7</accession>
<proteinExistence type="predicted"/>
<organism evidence="2 3">
    <name type="scientific">Streptomyces nojiriensis</name>
    <dbReference type="NCBI Taxonomy" id="66374"/>
    <lineage>
        <taxon>Bacteria</taxon>
        <taxon>Bacillati</taxon>
        <taxon>Actinomycetota</taxon>
        <taxon>Actinomycetes</taxon>
        <taxon>Kitasatosporales</taxon>
        <taxon>Streptomycetaceae</taxon>
        <taxon>Streptomyces</taxon>
    </lineage>
</organism>
<evidence type="ECO:0000313" key="3">
    <source>
        <dbReference type="Proteomes" id="UP000613974"/>
    </source>
</evidence>
<reference evidence="3" key="1">
    <citation type="submission" date="2023-07" db="EMBL/GenBank/DDBJ databases">
        <title>Whole genome shotgun sequence of Streptomyces nojiriensis NBRC 13794.</title>
        <authorList>
            <person name="Komaki H."/>
            <person name="Tamura T."/>
        </authorList>
    </citation>
    <scope>NUCLEOTIDE SEQUENCE [LARGE SCALE GENOMIC DNA]</scope>
    <source>
        <strain evidence="3">NBRC 13794</strain>
    </source>
</reference>
<feature type="compositionally biased region" description="Acidic residues" evidence="1">
    <location>
        <begin position="48"/>
        <end position="57"/>
    </location>
</feature>
<gene>
    <name evidence="2" type="ORF">Snoj_32410</name>
</gene>
<name>A0ABQ3SMF7_9ACTN</name>